<evidence type="ECO:0000313" key="1">
    <source>
        <dbReference type="EMBL" id="KMS52478.1"/>
    </source>
</evidence>
<organism evidence="1 2">
    <name type="scientific">Sphingobium cupriresistens LL01</name>
    <dbReference type="NCBI Taxonomy" id="1420583"/>
    <lineage>
        <taxon>Bacteria</taxon>
        <taxon>Pseudomonadati</taxon>
        <taxon>Pseudomonadota</taxon>
        <taxon>Alphaproteobacteria</taxon>
        <taxon>Sphingomonadales</taxon>
        <taxon>Sphingomonadaceae</taxon>
        <taxon>Sphingobium</taxon>
    </lineage>
</organism>
<keyword evidence="2" id="KW-1185">Reference proteome</keyword>
<evidence type="ECO:0000313" key="2">
    <source>
        <dbReference type="Proteomes" id="UP000052232"/>
    </source>
</evidence>
<name>A0A0J7XMY9_9SPHN</name>
<gene>
    <name evidence="1" type="ORF">V473_21725</name>
</gene>
<evidence type="ECO:0008006" key="3">
    <source>
        <dbReference type="Google" id="ProtNLM"/>
    </source>
</evidence>
<dbReference type="PATRIC" id="fig|1420583.3.peg.4159"/>
<dbReference type="AlphaFoldDB" id="A0A0J7XMY9"/>
<comment type="caution">
    <text evidence="1">The sequence shown here is derived from an EMBL/GenBank/DDBJ whole genome shotgun (WGS) entry which is preliminary data.</text>
</comment>
<dbReference type="STRING" id="1420583.V473_21725"/>
<dbReference type="EMBL" id="JACT01000006">
    <property type="protein sequence ID" value="KMS52478.1"/>
    <property type="molecule type" value="Genomic_DNA"/>
</dbReference>
<sequence length="157" mass="17281">MPVEILTTHLNSRHASGVSDDRSLYAYQRQVEFLSRFVATNHDPASPLIMAGDFNMGPRPSRRSLLLGSVRGMSNDRGRAIVRDGLSSCLSNPADRIAQSADARWILKRGRDWQFMSDGEHVGLKATHAAVPFGRAGGAEMLSDHMGFSVDYQLNHS</sequence>
<dbReference type="InterPro" id="IPR036691">
    <property type="entry name" value="Endo/exonu/phosph_ase_sf"/>
</dbReference>
<accession>A0A0J7XMY9</accession>
<dbReference type="SUPFAM" id="SSF56219">
    <property type="entry name" value="DNase I-like"/>
    <property type="match status" value="1"/>
</dbReference>
<dbReference type="Gene3D" id="3.60.10.10">
    <property type="entry name" value="Endonuclease/exonuclease/phosphatase"/>
    <property type="match status" value="1"/>
</dbReference>
<protein>
    <recommendedName>
        <fullName evidence="3">Endonuclease/exonuclease/phosphatase domain-containing protein</fullName>
    </recommendedName>
</protein>
<dbReference type="Proteomes" id="UP000052232">
    <property type="component" value="Unassembled WGS sequence"/>
</dbReference>
<proteinExistence type="predicted"/>
<reference evidence="1 2" key="1">
    <citation type="journal article" date="2015" name="G3 (Bethesda)">
        <title>Insights into Ongoing Evolution of the Hexachlorocyclohexane Catabolic Pathway from Comparative Genomics of Ten Sphingomonadaceae Strains.</title>
        <authorList>
            <person name="Pearce S.L."/>
            <person name="Oakeshott J.G."/>
            <person name="Pandey G."/>
        </authorList>
    </citation>
    <scope>NUCLEOTIDE SEQUENCE [LARGE SCALE GENOMIC DNA]</scope>
    <source>
        <strain evidence="1 2">LL01</strain>
    </source>
</reference>